<name>W7X5E9_TETTS</name>
<proteinExistence type="predicted"/>
<dbReference type="EMBL" id="GG662712">
    <property type="protein sequence ID" value="EWS74595.1"/>
    <property type="molecule type" value="Genomic_DNA"/>
</dbReference>
<dbReference type="Proteomes" id="UP000009168">
    <property type="component" value="Unassembled WGS sequence"/>
</dbReference>
<dbReference type="RefSeq" id="XP_012652817.1">
    <property type="nucleotide sequence ID" value="XM_012797363.1"/>
</dbReference>
<dbReference type="OrthoDB" id="2333384at2759"/>
<dbReference type="InterPro" id="IPR014752">
    <property type="entry name" value="Arrestin-like_C"/>
</dbReference>
<sequence length="392" mass="44654">MGNCHIQEKNKEEIGKIEVLLDKTRISRGDTITGRLKLFLKKEYPGRQISVRVRGIESIKKGIEFAENEIFGDTILLVAVNQMKEGEHKFFFDYVVPDKLQSQFSSRVMSEQPQFAVSMVYQIKGILEPVELLQDEYDKIEGSTYFSLLAEVQQEGISSNSTGKLKNEHGEYGNVEIGLKSNKAAYDSCESVTVDININNTDVTIPLETLTFNLIKEIQFNGKTKNQYIKHVRREFNGEPVKDIILSQDIKFERGELDQAATKSATFELPPNLQPSFQGKQFSCKYFFELYAHYVKGPTNFIDAKARLKLNIIPEKMRNIVDPSKKIAKANNNSMHKSKIKSDFYSSQLPFNSARKEEVISSKQLDETVNHNPLSKSQFASVNDQKEINILV</sequence>
<keyword evidence="2" id="KW-1185">Reference proteome</keyword>
<dbReference type="AlphaFoldDB" id="W7X5E9"/>
<accession>W7X5E9</accession>
<evidence type="ECO:0000313" key="1">
    <source>
        <dbReference type="EMBL" id="EWS74595.1"/>
    </source>
</evidence>
<dbReference type="GeneID" id="24436967"/>
<gene>
    <name evidence="1" type="ORF">TTHERM_000043839</name>
</gene>
<reference evidence="2" key="1">
    <citation type="journal article" date="2006" name="PLoS Biol.">
        <title>Macronuclear genome sequence of the ciliate Tetrahymena thermophila, a model eukaryote.</title>
        <authorList>
            <person name="Eisen J.A."/>
            <person name="Coyne R.S."/>
            <person name="Wu M."/>
            <person name="Wu D."/>
            <person name="Thiagarajan M."/>
            <person name="Wortman J.R."/>
            <person name="Badger J.H."/>
            <person name="Ren Q."/>
            <person name="Amedeo P."/>
            <person name="Jones K.M."/>
            <person name="Tallon L.J."/>
            <person name="Delcher A.L."/>
            <person name="Salzberg S.L."/>
            <person name="Silva J.C."/>
            <person name="Haas B.J."/>
            <person name="Majoros W.H."/>
            <person name="Farzad M."/>
            <person name="Carlton J.M."/>
            <person name="Smith R.K. Jr."/>
            <person name="Garg J."/>
            <person name="Pearlman R.E."/>
            <person name="Karrer K.M."/>
            <person name="Sun L."/>
            <person name="Manning G."/>
            <person name="Elde N.C."/>
            <person name="Turkewitz A.P."/>
            <person name="Asai D.J."/>
            <person name="Wilkes D.E."/>
            <person name="Wang Y."/>
            <person name="Cai H."/>
            <person name="Collins K."/>
            <person name="Stewart B.A."/>
            <person name="Lee S.R."/>
            <person name="Wilamowska K."/>
            <person name="Weinberg Z."/>
            <person name="Ruzzo W.L."/>
            <person name="Wloga D."/>
            <person name="Gaertig J."/>
            <person name="Frankel J."/>
            <person name="Tsao C.-C."/>
            <person name="Gorovsky M.A."/>
            <person name="Keeling P.J."/>
            <person name="Waller R.F."/>
            <person name="Patron N.J."/>
            <person name="Cherry J.M."/>
            <person name="Stover N.A."/>
            <person name="Krieger C.J."/>
            <person name="del Toro C."/>
            <person name="Ryder H.F."/>
            <person name="Williamson S.C."/>
            <person name="Barbeau R.A."/>
            <person name="Hamilton E.P."/>
            <person name="Orias E."/>
        </authorList>
    </citation>
    <scope>NUCLEOTIDE SEQUENCE [LARGE SCALE GENOMIC DNA]</scope>
    <source>
        <strain evidence="2">SB210</strain>
    </source>
</reference>
<dbReference type="Gene3D" id="2.60.40.640">
    <property type="match status" value="2"/>
</dbReference>
<dbReference type="InParanoid" id="W7X5E9"/>
<organism evidence="1 2">
    <name type="scientific">Tetrahymena thermophila (strain SB210)</name>
    <dbReference type="NCBI Taxonomy" id="312017"/>
    <lineage>
        <taxon>Eukaryota</taxon>
        <taxon>Sar</taxon>
        <taxon>Alveolata</taxon>
        <taxon>Ciliophora</taxon>
        <taxon>Intramacronucleata</taxon>
        <taxon>Oligohymenophorea</taxon>
        <taxon>Hymenostomatida</taxon>
        <taxon>Tetrahymenina</taxon>
        <taxon>Tetrahymenidae</taxon>
        <taxon>Tetrahymena</taxon>
    </lineage>
</organism>
<protein>
    <submittedName>
        <fullName evidence="1">Kelch motif protein</fullName>
    </submittedName>
</protein>
<dbReference type="KEGG" id="tet:TTHERM_000043839"/>
<evidence type="ECO:0000313" key="2">
    <source>
        <dbReference type="Proteomes" id="UP000009168"/>
    </source>
</evidence>